<dbReference type="Proteomes" id="UP000317835">
    <property type="component" value="Chromosome"/>
</dbReference>
<protein>
    <recommendedName>
        <fullName evidence="4">Xylose isomerase-like TIM barrel</fullName>
    </recommendedName>
</protein>
<proteinExistence type="predicted"/>
<dbReference type="AlphaFoldDB" id="A0A518H8Z9"/>
<feature type="compositionally biased region" description="Basic residues" evidence="1">
    <location>
        <begin position="103"/>
        <end position="119"/>
    </location>
</feature>
<evidence type="ECO:0008006" key="4">
    <source>
        <dbReference type="Google" id="ProtNLM"/>
    </source>
</evidence>
<feature type="region of interest" description="Disordered" evidence="1">
    <location>
        <begin position="1"/>
        <end position="36"/>
    </location>
</feature>
<accession>A0A518H8Z9</accession>
<evidence type="ECO:0000256" key="1">
    <source>
        <dbReference type="SAM" id="MobiDB-lite"/>
    </source>
</evidence>
<organism evidence="2 3">
    <name type="scientific">Tautonia plasticadhaerens</name>
    <dbReference type="NCBI Taxonomy" id="2527974"/>
    <lineage>
        <taxon>Bacteria</taxon>
        <taxon>Pseudomonadati</taxon>
        <taxon>Planctomycetota</taxon>
        <taxon>Planctomycetia</taxon>
        <taxon>Isosphaerales</taxon>
        <taxon>Isosphaeraceae</taxon>
        <taxon>Tautonia</taxon>
    </lineage>
</organism>
<evidence type="ECO:0000313" key="3">
    <source>
        <dbReference type="Proteomes" id="UP000317835"/>
    </source>
</evidence>
<name>A0A518H8Z9_9BACT</name>
<feature type="region of interest" description="Disordered" evidence="1">
    <location>
        <begin position="203"/>
        <end position="238"/>
    </location>
</feature>
<feature type="region of interest" description="Disordered" evidence="1">
    <location>
        <begin position="53"/>
        <end position="125"/>
    </location>
</feature>
<feature type="compositionally biased region" description="Basic residues" evidence="1">
    <location>
        <begin position="23"/>
        <end position="32"/>
    </location>
</feature>
<sequence>MLSRRSMWPPDTDSRCRTAGPGSRRRRRRARLDRRLEGRTGIRRRLVATISRLERRRRPIPSGPQAPAGLRRSLGRRGARPDGVLGHARVPRHRSDRASPSRRGSHRLAHRATGRRRTRPGGSRAPRLEAIGVASSRTGQGWTFTDRVQTLTPLVCALRDRGRKVGLIVDAIYHFVSGETASTALSLGPVSIVTVHLRDTLEGDPPLILDPRRPPSPLPSLRHHSLHKTSTTSRRGRL</sequence>
<reference evidence="2 3" key="1">
    <citation type="submission" date="2019-02" db="EMBL/GenBank/DDBJ databases">
        <title>Deep-cultivation of Planctomycetes and their phenomic and genomic characterization uncovers novel biology.</title>
        <authorList>
            <person name="Wiegand S."/>
            <person name="Jogler M."/>
            <person name="Boedeker C."/>
            <person name="Pinto D."/>
            <person name="Vollmers J."/>
            <person name="Rivas-Marin E."/>
            <person name="Kohn T."/>
            <person name="Peeters S.H."/>
            <person name="Heuer A."/>
            <person name="Rast P."/>
            <person name="Oberbeckmann S."/>
            <person name="Bunk B."/>
            <person name="Jeske O."/>
            <person name="Meyerdierks A."/>
            <person name="Storesund J.E."/>
            <person name="Kallscheuer N."/>
            <person name="Luecker S."/>
            <person name="Lage O.M."/>
            <person name="Pohl T."/>
            <person name="Merkel B.J."/>
            <person name="Hornburger P."/>
            <person name="Mueller R.-W."/>
            <person name="Bruemmer F."/>
            <person name="Labrenz M."/>
            <person name="Spormann A.M."/>
            <person name="Op den Camp H."/>
            <person name="Overmann J."/>
            <person name="Amann R."/>
            <person name="Jetten M.S.M."/>
            <person name="Mascher T."/>
            <person name="Medema M.H."/>
            <person name="Devos D.P."/>
            <person name="Kaster A.-K."/>
            <person name="Ovreas L."/>
            <person name="Rohde M."/>
            <person name="Galperin M.Y."/>
            <person name="Jogler C."/>
        </authorList>
    </citation>
    <scope>NUCLEOTIDE SEQUENCE [LARGE SCALE GENOMIC DNA]</scope>
    <source>
        <strain evidence="2 3">ElP</strain>
    </source>
</reference>
<evidence type="ECO:0000313" key="2">
    <source>
        <dbReference type="EMBL" id="QDV37301.1"/>
    </source>
</evidence>
<feature type="compositionally biased region" description="Polar residues" evidence="1">
    <location>
        <begin position="228"/>
        <end position="238"/>
    </location>
</feature>
<dbReference type="KEGG" id="tpla:ElP_52360"/>
<gene>
    <name evidence="2" type="ORF">ElP_52360</name>
</gene>
<dbReference type="EMBL" id="CP036426">
    <property type="protein sequence ID" value="QDV37301.1"/>
    <property type="molecule type" value="Genomic_DNA"/>
</dbReference>
<keyword evidence="3" id="KW-1185">Reference proteome</keyword>